<dbReference type="OrthoDB" id="3438840at2759"/>
<evidence type="ECO:0000313" key="2">
    <source>
        <dbReference type="EMBL" id="KAF2637001.1"/>
    </source>
</evidence>
<accession>A0A6A6RQV7</accession>
<evidence type="ECO:0000256" key="1">
    <source>
        <dbReference type="SAM" id="MobiDB-lite"/>
    </source>
</evidence>
<feature type="compositionally biased region" description="Acidic residues" evidence="1">
    <location>
        <begin position="175"/>
        <end position="190"/>
    </location>
</feature>
<gene>
    <name evidence="2" type="ORF">P280DRAFT_408082</name>
</gene>
<feature type="compositionally biased region" description="Polar residues" evidence="1">
    <location>
        <begin position="437"/>
        <end position="451"/>
    </location>
</feature>
<feature type="compositionally biased region" description="Polar residues" evidence="1">
    <location>
        <begin position="371"/>
        <end position="387"/>
    </location>
</feature>
<feature type="region of interest" description="Disordered" evidence="1">
    <location>
        <begin position="1"/>
        <end position="24"/>
    </location>
</feature>
<proteinExistence type="predicted"/>
<feature type="region of interest" description="Disordered" evidence="1">
    <location>
        <begin position="692"/>
        <end position="744"/>
    </location>
</feature>
<protein>
    <submittedName>
        <fullName evidence="2">Uncharacterized protein</fullName>
    </submittedName>
</protein>
<name>A0A6A6RQV7_9PLEO</name>
<feature type="compositionally biased region" description="Basic and acidic residues" evidence="1">
    <location>
        <begin position="392"/>
        <end position="404"/>
    </location>
</feature>
<feature type="compositionally biased region" description="Low complexity" evidence="1">
    <location>
        <begin position="719"/>
        <end position="742"/>
    </location>
</feature>
<feature type="region of interest" description="Disordered" evidence="1">
    <location>
        <begin position="535"/>
        <end position="557"/>
    </location>
</feature>
<sequence>METESASRPAGLPSSPRSPTLSEISMILPEGYLRSDSPASLYRERPPSPPNFYVHANRSEHTIRLSSPSPPSEGRRGPEPQPRSPPLSKQSSRSTLRRMNDSATPTKASQLGGGGAGLAPSPTIDTFLSPNANNNGWDSASQRRASSGSSSVCSEDFENMKRWPGFDSRGIFDDSGVDLEEEDDDDDEDQDQFRGHGDDERDNDRWDDDDYTSDLYSKRAEMILANAKKRLNVMEGNLRGARQSLVVSPTLSGPRIAQDLSQQLSVSRERDRRLYAGMGPIPPRIRPYAASPLSAKTSPVHSRGLSETAVPLPFASPTYLSRNGPNIRASSAMGHGSGPWSPEGYGNGRFPIRESRSFEVMRGIRGAGPQEGQNHSSRPQSRNSMSPPNHLETLHENDAPELRHQTSKAESLRDQMNDLKGRISSLKMRAQEDNMRRTSMQSLRTPSPFTSAETWYSGADAYNNGTSPIAADAGVGNTIESPTRKVLFDEASDSTPRDAPAASDRGHVEANEEDHDTGFAFDEDHDQDQAAFHYDESHLSRLGAKTVPEDTEAEESDDFVSVYDDNQDGAASSVYEDAVYEMPVTARHEDRLDAFDYENFFLHSAMGTYSAGRRGSDSSNNSIDSVATTRPVTAIISSEEIAQIKRASMHQRNSSMDSVSTTATFATATEGQSDDEENEAMDKFSEQILPTYHSTSTTPRHPMSPRSDSANNLRKAPKSNSSSQNSQSNTRTSSRASSATSNGVMTAGLQTSKIFSILLETPKDEPRLALNEEEKQLIYSLAASFQQVCSGLQNTSGDLYERKEARRRLDEARRILDGEALEGHPF</sequence>
<feature type="compositionally biased region" description="Basic and acidic residues" evidence="1">
    <location>
        <begin position="191"/>
        <end position="204"/>
    </location>
</feature>
<organism evidence="2 3">
    <name type="scientific">Massarina eburnea CBS 473.64</name>
    <dbReference type="NCBI Taxonomy" id="1395130"/>
    <lineage>
        <taxon>Eukaryota</taxon>
        <taxon>Fungi</taxon>
        <taxon>Dikarya</taxon>
        <taxon>Ascomycota</taxon>
        <taxon>Pezizomycotina</taxon>
        <taxon>Dothideomycetes</taxon>
        <taxon>Pleosporomycetidae</taxon>
        <taxon>Pleosporales</taxon>
        <taxon>Massarineae</taxon>
        <taxon>Massarinaceae</taxon>
        <taxon>Massarina</taxon>
    </lineage>
</organism>
<dbReference type="AlphaFoldDB" id="A0A6A6RQV7"/>
<evidence type="ECO:0000313" key="3">
    <source>
        <dbReference type="Proteomes" id="UP000799753"/>
    </source>
</evidence>
<feature type="region of interest" description="Disordered" evidence="1">
    <location>
        <begin position="365"/>
        <end position="413"/>
    </location>
</feature>
<feature type="region of interest" description="Disordered" evidence="1">
    <location>
        <begin position="326"/>
        <end position="351"/>
    </location>
</feature>
<feature type="compositionally biased region" description="Polar residues" evidence="1">
    <location>
        <begin position="123"/>
        <end position="138"/>
    </location>
</feature>
<keyword evidence="3" id="KW-1185">Reference proteome</keyword>
<feature type="compositionally biased region" description="Low complexity" evidence="1">
    <location>
        <begin position="139"/>
        <end position="154"/>
    </location>
</feature>
<feature type="region of interest" description="Disordered" evidence="1">
    <location>
        <begin position="489"/>
        <end position="512"/>
    </location>
</feature>
<reference evidence="2" key="1">
    <citation type="journal article" date="2020" name="Stud. Mycol.">
        <title>101 Dothideomycetes genomes: a test case for predicting lifestyles and emergence of pathogens.</title>
        <authorList>
            <person name="Haridas S."/>
            <person name="Albert R."/>
            <person name="Binder M."/>
            <person name="Bloem J."/>
            <person name="Labutti K."/>
            <person name="Salamov A."/>
            <person name="Andreopoulos B."/>
            <person name="Baker S."/>
            <person name="Barry K."/>
            <person name="Bills G."/>
            <person name="Bluhm B."/>
            <person name="Cannon C."/>
            <person name="Castanera R."/>
            <person name="Culley D."/>
            <person name="Daum C."/>
            <person name="Ezra D."/>
            <person name="Gonzalez J."/>
            <person name="Henrissat B."/>
            <person name="Kuo A."/>
            <person name="Liang C."/>
            <person name="Lipzen A."/>
            <person name="Lutzoni F."/>
            <person name="Magnuson J."/>
            <person name="Mondo S."/>
            <person name="Nolan M."/>
            <person name="Ohm R."/>
            <person name="Pangilinan J."/>
            <person name="Park H.-J."/>
            <person name="Ramirez L."/>
            <person name="Alfaro M."/>
            <person name="Sun H."/>
            <person name="Tritt A."/>
            <person name="Yoshinaga Y."/>
            <person name="Zwiers L.-H."/>
            <person name="Turgeon B."/>
            <person name="Goodwin S."/>
            <person name="Spatafora J."/>
            <person name="Crous P."/>
            <person name="Grigoriev I."/>
        </authorList>
    </citation>
    <scope>NUCLEOTIDE SEQUENCE</scope>
    <source>
        <strain evidence="2">CBS 473.64</strain>
    </source>
</reference>
<feature type="region of interest" description="Disordered" evidence="1">
    <location>
        <begin position="432"/>
        <end position="451"/>
    </location>
</feature>
<dbReference type="Proteomes" id="UP000799753">
    <property type="component" value="Unassembled WGS sequence"/>
</dbReference>
<dbReference type="EMBL" id="MU006795">
    <property type="protein sequence ID" value="KAF2637001.1"/>
    <property type="molecule type" value="Genomic_DNA"/>
</dbReference>
<feature type="region of interest" description="Disordered" evidence="1">
    <location>
        <begin position="37"/>
        <end position="212"/>
    </location>
</feature>